<evidence type="ECO:0000313" key="1">
    <source>
        <dbReference type="EMBL" id="KAK6734508.1"/>
    </source>
</evidence>
<sequence length="116" mass="13489">MRLCSTAGSQRTQTLDHECPRTYGYWSIPLSHHGRRKIKSYLGPRIQFDRVQPQPKLDSVDMKDDECEKTKGIEQPTYDAKRMLPVLRLKKMLSVARTTGDLSQGKSLRRKLRENE</sequence>
<organism evidence="1 2">
    <name type="scientific">Necator americanus</name>
    <name type="common">Human hookworm</name>
    <dbReference type="NCBI Taxonomy" id="51031"/>
    <lineage>
        <taxon>Eukaryota</taxon>
        <taxon>Metazoa</taxon>
        <taxon>Ecdysozoa</taxon>
        <taxon>Nematoda</taxon>
        <taxon>Chromadorea</taxon>
        <taxon>Rhabditida</taxon>
        <taxon>Rhabditina</taxon>
        <taxon>Rhabditomorpha</taxon>
        <taxon>Strongyloidea</taxon>
        <taxon>Ancylostomatidae</taxon>
        <taxon>Bunostominae</taxon>
        <taxon>Necator</taxon>
    </lineage>
</organism>
<protein>
    <submittedName>
        <fullName evidence="1">Uncharacterized protein</fullName>
    </submittedName>
</protein>
<accession>A0ABR1CAJ2</accession>
<dbReference type="Proteomes" id="UP001303046">
    <property type="component" value="Unassembled WGS sequence"/>
</dbReference>
<comment type="caution">
    <text evidence="1">The sequence shown here is derived from an EMBL/GenBank/DDBJ whole genome shotgun (WGS) entry which is preliminary data.</text>
</comment>
<name>A0ABR1CAJ2_NECAM</name>
<gene>
    <name evidence="1" type="primary">Necator_chrII.g5767</name>
    <name evidence="1" type="ORF">RB195_017974</name>
</gene>
<evidence type="ECO:0000313" key="2">
    <source>
        <dbReference type="Proteomes" id="UP001303046"/>
    </source>
</evidence>
<proteinExistence type="predicted"/>
<reference evidence="1 2" key="1">
    <citation type="submission" date="2023-08" db="EMBL/GenBank/DDBJ databases">
        <title>A Necator americanus chromosomal reference genome.</title>
        <authorList>
            <person name="Ilik V."/>
            <person name="Petrzelkova K.J."/>
            <person name="Pardy F."/>
            <person name="Fuh T."/>
            <person name="Niatou-Singa F.S."/>
            <person name="Gouil Q."/>
            <person name="Baker L."/>
            <person name="Ritchie M.E."/>
            <person name="Jex A.R."/>
            <person name="Gazzola D."/>
            <person name="Li H."/>
            <person name="Toshio Fujiwara R."/>
            <person name="Zhan B."/>
            <person name="Aroian R.V."/>
            <person name="Pafco B."/>
            <person name="Schwarz E.M."/>
        </authorList>
    </citation>
    <scope>NUCLEOTIDE SEQUENCE [LARGE SCALE GENOMIC DNA]</scope>
    <source>
        <strain evidence="1 2">Aroian</strain>
        <tissue evidence="1">Whole animal</tissue>
    </source>
</reference>
<dbReference type="EMBL" id="JAVFWL010000002">
    <property type="protein sequence ID" value="KAK6734508.1"/>
    <property type="molecule type" value="Genomic_DNA"/>
</dbReference>
<keyword evidence="2" id="KW-1185">Reference proteome</keyword>